<keyword evidence="3" id="KW-1133">Transmembrane helix</keyword>
<dbReference type="PANTHER" id="PTHR28638:SF1">
    <property type="entry name" value="PRE-B-CELL LEUKEMIA TRANSCRIPTION FACTOR-INTERACTING PROTEIN 1"/>
    <property type="match status" value="1"/>
</dbReference>
<feature type="compositionally biased region" description="Basic and acidic residues" evidence="2">
    <location>
        <begin position="1"/>
        <end position="11"/>
    </location>
</feature>
<dbReference type="Proteomes" id="UP000694401">
    <property type="component" value="Unassembled WGS sequence"/>
</dbReference>
<feature type="region of interest" description="Disordered" evidence="2">
    <location>
        <begin position="327"/>
        <end position="360"/>
    </location>
</feature>
<accession>A0A8D2NX21</accession>
<evidence type="ECO:0000256" key="3">
    <source>
        <dbReference type="SAM" id="Phobius"/>
    </source>
</evidence>
<feature type="region of interest" description="Disordered" evidence="2">
    <location>
        <begin position="227"/>
        <end position="246"/>
    </location>
</feature>
<dbReference type="PANTHER" id="PTHR28638">
    <property type="entry name" value="CELL CYCLE PROGRESSION PROTEIN 1"/>
    <property type="match status" value="1"/>
</dbReference>
<proteinExistence type="predicted"/>
<evidence type="ECO:0000313" key="4">
    <source>
        <dbReference type="Ensembl" id="ENSZLMP00000006118.1"/>
    </source>
</evidence>
<feature type="compositionally biased region" description="Basic residues" evidence="2">
    <location>
        <begin position="423"/>
        <end position="434"/>
    </location>
</feature>
<reference evidence="4" key="1">
    <citation type="submission" date="2025-08" db="UniProtKB">
        <authorList>
            <consortium name="Ensembl"/>
        </authorList>
    </citation>
    <scope>IDENTIFICATION</scope>
</reference>
<feature type="compositionally biased region" description="Basic residues" evidence="2">
    <location>
        <begin position="466"/>
        <end position="478"/>
    </location>
</feature>
<keyword evidence="3" id="KW-0472">Membrane</keyword>
<dbReference type="GO" id="GO:0016020">
    <property type="term" value="C:membrane"/>
    <property type="evidence" value="ECO:0007669"/>
    <property type="project" value="TreeGrafter"/>
</dbReference>
<keyword evidence="1" id="KW-0175">Coiled coil</keyword>
<dbReference type="Ensembl" id="ENSZLMT00000006299.1">
    <property type="protein sequence ID" value="ENSZLMP00000006118.1"/>
    <property type="gene ID" value="ENSZLMG00000004316.1"/>
</dbReference>
<evidence type="ECO:0000313" key="5">
    <source>
        <dbReference type="Proteomes" id="UP000694401"/>
    </source>
</evidence>
<name>A0A8D2NX21_ZOSLA</name>
<dbReference type="AlphaFoldDB" id="A0A8D2NX21"/>
<protein>
    <submittedName>
        <fullName evidence="4">PBX homeobox interacting protein 1</fullName>
    </submittedName>
</protein>
<feature type="compositionally biased region" description="Acidic residues" evidence="2">
    <location>
        <begin position="41"/>
        <end position="50"/>
    </location>
</feature>
<feature type="transmembrane region" description="Helical" evidence="3">
    <location>
        <begin position="181"/>
        <end position="201"/>
    </location>
</feature>
<keyword evidence="3" id="KW-0812">Transmembrane</keyword>
<organism evidence="4 5">
    <name type="scientific">Zosterops lateralis melanops</name>
    <dbReference type="NCBI Taxonomy" id="1220523"/>
    <lineage>
        <taxon>Eukaryota</taxon>
        <taxon>Metazoa</taxon>
        <taxon>Chordata</taxon>
        <taxon>Craniata</taxon>
        <taxon>Vertebrata</taxon>
        <taxon>Euteleostomi</taxon>
        <taxon>Archelosauria</taxon>
        <taxon>Archosauria</taxon>
        <taxon>Dinosauria</taxon>
        <taxon>Saurischia</taxon>
        <taxon>Theropoda</taxon>
        <taxon>Coelurosauria</taxon>
        <taxon>Aves</taxon>
        <taxon>Neognathae</taxon>
        <taxon>Neoaves</taxon>
        <taxon>Telluraves</taxon>
        <taxon>Australaves</taxon>
        <taxon>Passeriformes</taxon>
        <taxon>Sylvioidea</taxon>
        <taxon>Zosteropidae</taxon>
        <taxon>Zosterops</taxon>
    </lineage>
</organism>
<evidence type="ECO:0000256" key="2">
    <source>
        <dbReference type="SAM" id="MobiDB-lite"/>
    </source>
</evidence>
<dbReference type="InterPro" id="IPR051990">
    <property type="entry name" value="CCPG1/PBIP1"/>
</dbReference>
<reference evidence="4" key="2">
    <citation type="submission" date="2025-09" db="UniProtKB">
        <authorList>
            <consortium name="Ensembl"/>
        </authorList>
    </citation>
    <scope>IDENTIFICATION</scope>
</reference>
<feature type="region of interest" description="Disordered" evidence="2">
    <location>
        <begin position="405"/>
        <end position="478"/>
    </location>
</feature>
<feature type="region of interest" description="Disordered" evidence="2">
    <location>
        <begin position="1"/>
        <end position="53"/>
    </location>
</feature>
<evidence type="ECO:0000256" key="1">
    <source>
        <dbReference type="ARBA" id="ARBA00023054"/>
    </source>
</evidence>
<feature type="compositionally biased region" description="Basic and acidic residues" evidence="2">
    <location>
        <begin position="448"/>
        <end position="458"/>
    </location>
</feature>
<sequence>MAEKFDPRDSESSWVPAGSEGLPIDMVGPEQDSTSHRSDNEELEEEDEGTQDTVTAMTTNGAATFLSRTLNTEGGGQGDPEECEDSKVWAVPALECSADPSMLEGNEQEELNAEAEPKCCPDTSQAGPTMEDACCTSRENNVEGLRWRQGHKPHPEPPTVTPAAHQGTLDTGDYGLRMSKYLLGALALVAVGLLIVTGGIYDMADGPVESVGSWDLAAEEQELLLSIDSNDSQQKPPLPDAGGPQSMQFMSQLLDKLAKENQEIRLMQAELQAHKEDLQALLHKSEGKVAAAGAQQQSLAAENAQLRAALEREVTALQEAQAELRRLKATGAPGSPREPTAEQPRTTGAPVHSKAAAWQHGSLDSLRQELAAALDRVQGSGDLKGLVEELSTLDQHLAQVLEAEGLESSRPWKKPFKVEKDSRWHKRHGARGSPHKQERRDHSKPHKKDPQTPHEHKPGKAWGKLSHSHPQHGSRKLPRLRRYQALQGCSGVTDCAHREGQEVLGAALEPVQKVQFLQLLESFMGQLGLGRQFRRLVPQLDGAFRADGVFAHDRLRFVDFVDDVEELLEEVAWQEWGDKDAVDGFEEYILQHYSGTSGNAWSQRAPRQHGTRG</sequence>
<keyword evidence="5" id="KW-1185">Reference proteome</keyword>